<feature type="binding site" evidence="2">
    <location>
        <position position="137"/>
    </location>
    <ligand>
        <name>Mn(2+)</name>
        <dbReference type="ChEBI" id="CHEBI:29035"/>
        <label>2</label>
    </ligand>
</feature>
<dbReference type="FunFam" id="3.30.70.360:FF:000001">
    <property type="entry name" value="N-acetyldiaminopimelate deacetylase"/>
    <property type="match status" value="1"/>
</dbReference>
<dbReference type="GO" id="GO:0019877">
    <property type="term" value="P:diaminopimelate biosynthetic process"/>
    <property type="evidence" value="ECO:0007669"/>
    <property type="project" value="UniProtKB-ARBA"/>
</dbReference>
<dbReference type="RefSeq" id="WP_031475045.1">
    <property type="nucleotide sequence ID" value="NZ_FOZC01000005.1"/>
</dbReference>
<dbReference type="CDD" id="cd03886">
    <property type="entry name" value="M20_Acy1"/>
    <property type="match status" value="1"/>
</dbReference>
<dbReference type="InterPro" id="IPR017439">
    <property type="entry name" value="Amidohydrolase"/>
</dbReference>
<dbReference type="EMBL" id="FOZC01000005">
    <property type="protein sequence ID" value="SFR74373.1"/>
    <property type="molecule type" value="Genomic_DNA"/>
</dbReference>
<evidence type="ECO:0000256" key="2">
    <source>
        <dbReference type="PIRSR" id="PIRSR005962-1"/>
    </source>
</evidence>
<evidence type="ECO:0000313" key="4">
    <source>
        <dbReference type="EMBL" id="SFR74373.1"/>
    </source>
</evidence>
<protein>
    <submittedName>
        <fullName evidence="4">Amidohydrolase</fullName>
    </submittedName>
</protein>
<dbReference type="InterPro" id="IPR011650">
    <property type="entry name" value="Peptidase_M20_dimer"/>
</dbReference>
<sequence>MNFRENAYAIQNFLTDCRHHIHRNPELSFKEWETTRFIVEKLTEMGIDVTTFEDYPGCIAHIGGKKPGRTVFLRADIDALPMEEHSGVDYASNVPGVMHACGHDVHTTSLLGAAKLLKAVEDSIPGKVKLLFQSGEECFVGSQYYIKHHCFDSCDFIYGMHVWPGLEDGKVDFSDGNRMAACDNFVLKIHGKSAHGSTPNLGKDAIVCASAMIMNLQSIASRWNDPMNPLVVSVGMIKAGTAFNILCDEVELEGTVRTYDRDIHLAIDDAFRNVVESTAKTYGCTVDIQYDKLEPAVVNDHAAENEIARGAVAKLFGKDAVAYVDSGMGSEDFSQIMEVVPGAFGFLGIRDEEYGAVWPLHSDHFRVNDNVLPIGAATYAQVAYDYLEAFAGEEE</sequence>
<dbReference type="GO" id="GO:0050118">
    <property type="term" value="F:N-acetyldiaminopimelate deacetylase activity"/>
    <property type="evidence" value="ECO:0007669"/>
    <property type="project" value="UniProtKB-ARBA"/>
</dbReference>
<feature type="binding site" evidence="2">
    <location>
        <position position="161"/>
    </location>
    <ligand>
        <name>Mn(2+)</name>
        <dbReference type="ChEBI" id="CHEBI:29035"/>
        <label>2</label>
    </ligand>
</feature>
<gene>
    <name evidence="4" type="ORF">SAMN02910262_01238</name>
</gene>
<evidence type="ECO:0000313" key="5">
    <source>
        <dbReference type="Proteomes" id="UP000214760"/>
    </source>
</evidence>
<dbReference type="AlphaFoldDB" id="A0A1I6J5X2"/>
<dbReference type="PANTHER" id="PTHR11014:SF63">
    <property type="entry name" value="METALLOPEPTIDASE, PUTATIVE (AFU_ORTHOLOGUE AFUA_6G09600)-RELATED"/>
    <property type="match status" value="1"/>
</dbReference>
<reference evidence="4 5" key="1">
    <citation type="submission" date="2016-10" db="EMBL/GenBank/DDBJ databases">
        <authorList>
            <person name="de Groot N.N."/>
        </authorList>
    </citation>
    <scope>NUCLEOTIDE SEQUENCE [LARGE SCALE GENOMIC DNA]</scope>
    <source>
        <strain evidence="4 5">F</strain>
    </source>
</reference>
<dbReference type="GO" id="GO:0046872">
    <property type="term" value="F:metal ion binding"/>
    <property type="evidence" value="ECO:0007669"/>
    <property type="project" value="UniProtKB-KW"/>
</dbReference>
<keyword evidence="2" id="KW-0479">Metal-binding</keyword>
<feature type="binding site" evidence="2">
    <location>
        <position position="101"/>
    </location>
    <ligand>
        <name>Mn(2+)</name>
        <dbReference type="ChEBI" id="CHEBI:29035"/>
        <label>2</label>
    </ligand>
</feature>
<organism evidence="4 5">
    <name type="scientific">[Clostridium] aminophilum</name>
    <dbReference type="NCBI Taxonomy" id="1526"/>
    <lineage>
        <taxon>Bacteria</taxon>
        <taxon>Bacillati</taxon>
        <taxon>Bacillota</taxon>
        <taxon>Clostridia</taxon>
        <taxon>Lachnospirales</taxon>
        <taxon>Lachnospiraceae</taxon>
    </lineage>
</organism>
<dbReference type="PIRSF" id="PIRSF005962">
    <property type="entry name" value="Pept_M20D_amidohydro"/>
    <property type="match status" value="1"/>
</dbReference>
<dbReference type="InterPro" id="IPR036264">
    <property type="entry name" value="Bact_exopeptidase_dim_dom"/>
</dbReference>
<dbReference type="SUPFAM" id="SSF55031">
    <property type="entry name" value="Bacterial exopeptidase dimerisation domain"/>
    <property type="match status" value="1"/>
</dbReference>
<feature type="domain" description="Peptidase M20 dimerisation" evidence="3">
    <location>
        <begin position="185"/>
        <end position="281"/>
    </location>
</feature>
<dbReference type="Gene3D" id="3.40.630.10">
    <property type="entry name" value="Zn peptidases"/>
    <property type="match status" value="1"/>
</dbReference>
<evidence type="ECO:0000256" key="1">
    <source>
        <dbReference type="ARBA" id="ARBA00022801"/>
    </source>
</evidence>
<dbReference type="SUPFAM" id="SSF53187">
    <property type="entry name" value="Zn-dependent exopeptidases"/>
    <property type="match status" value="1"/>
</dbReference>
<feature type="binding site" evidence="2">
    <location>
        <position position="103"/>
    </location>
    <ligand>
        <name>Mn(2+)</name>
        <dbReference type="ChEBI" id="CHEBI:29035"/>
        <label>2</label>
    </ligand>
</feature>
<keyword evidence="2" id="KW-0464">Manganese</keyword>
<evidence type="ECO:0000259" key="3">
    <source>
        <dbReference type="Pfam" id="PF07687"/>
    </source>
</evidence>
<dbReference type="NCBIfam" id="TIGR01891">
    <property type="entry name" value="amidohydrolases"/>
    <property type="match status" value="1"/>
</dbReference>
<dbReference type="InterPro" id="IPR002933">
    <property type="entry name" value="Peptidase_M20"/>
</dbReference>
<comment type="cofactor">
    <cofactor evidence="2">
        <name>Mn(2+)</name>
        <dbReference type="ChEBI" id="CHEBI:29035"/>
    </cofactor>
    <text evidence="2">The Mn(2+) ion enhances activity.</text>
</comment>
<dbReference type="Proteomes" id="UP000214760">
    <property type="component" value="Unassembled WGS sequence"/>
</dbReference>
<proteinExistence type="predicted"/>
<dbReference type="Gene3D" id="3.30.70.360">
    <property type="match status" value="1"/>
</dbReference>
<keyword evidence="1 4" id="KW-0378">Hydrolase</keyword>
<dbReference type="Pfam" id="PF07687">
    <property type="entry name" value="M20_dimer"/>
    <property type="match status" value="1"/>
</dbReference>
<dbReference type="PANTHER" id="PTHR11014">
    <property type="entry name" value="PEPTIDASE M20 FAMILY MEMBER"/>
    <property type="match status" value="1"/>
</dbReference>
<dbReference type="Pfam" id="PF01546">
    <property type="entry name" value="Peptidase_M20"/>
    <property type="match status" value="1"/>
</dbReference>
<name>A0A1I6J5X2_9FIRM</name>
<feature type="binding site" evidence="2">
    <location>
        <position position="361"/>
    </location>
    <ligand>
        <name>Mn(2+)</name>
        <dbReference type="ChEBI" id="CHEBI:29035"/>
        <label>2</label>
    </ligand>
</feature>
<accession>A0A1I6J5X2</accession>